<comment type="similarity">
    <text evidence="3">Belongs to the RBT5 family.</text>
</comment>
<dbReference type="GO" id="GO:0046872">
    <property type="term" value="F:metal ion binding"/>
    <property type="evidence" value="ECO:0007669"/>
    <property type="project" value="UniProtKB-UniRule"/>
</dbReference>
<evidence type="ECO:0000256" key="12">
    <source>
        <dbReference type="SAM" id="SignalP"/>
    </source>
</evidence>
<feature type="region of interest" description="Disordered" evidence="10">
    <location>
        <begin position="106"/>
        <end position="136"/>
    </location>
</feature>
<dbReference type="PROSITE" id="PS52012">
    <property type="entry name" value="CFEM"/>
    <property type="match status" value="1"/>
</dbReference>
<evidence type="ECO:0000256" key="8">
    <source>
        <dbReference type="ARBA" id="ARBA00023288"/>
    </source>
</evidence>
<evidence type="ECO:0000256" key="3">
    <source>
        <dbReference type="ARBA" id="ARBA00010031"/>
    </source>
</evidence>
<feature type="compositionally biased region" description="Polar residues" evidence="10">
    <location>
        <begin position="200"/>
        <end position="217"/>
    </location>
</feature>
<evidence type="ECO:0000256" key="6">
    <source>
        <dbReference type="ARBA" id="ARBA00022729"/>
    </source>
</evidence>
<dbReference type="GO" id="GO:0005576">
    <property type="term" value="C:extracellular region"/>
    <property type="evidence" value="ECO:0007669"/>
    <property type="project" value="UniProtKB-SubCell"/>
</dbReference>
<keyword evidence="11" id="KW-0472">Membrane</keyword>
<feature type="transmembrane region" description="Helical" evidence="11">
    <location>
        <begin position="153"/>
        <end position="174"/>
    </location>
</feature>
<gene>
    <name evidence="14" type="ORF">BDV95DRAFT_602183</name>
</gene>
<keyword evidence="8" id="KW-0449">Lipoprotein</keyword>
<feature type="region of interest" description="Disordered" evidence="10">
    <location>
        <begin position="179"/>
        <end position="259"/>
    </location>
</feature>
<keyword evidence="9" id="KW-0349">Heme</keyword>
<keyword evidence="7" id="KW-1015">Disulfide bond</keyword>
<comment type="caution">
    <text evidence="14">The sequence shown here is derived from an EMBL/GenBank/DDBJ whole genome shotgun (WGS) entry which is preliminary data.</text>
</comment>
<name>A0A7C8IMM7_9PLEO</name>
<dbReference type="EMBL" id="JAADJZ010000003">
    <property type="protein sequence ID" value="KAF2876167.1"/>
    <property type="molecule type" value="Genomic_DNA"/>
</dbReference>
<keyword evidence="15" id="KW-1185">Reference proteome</keyword>
<comment type="caution">
    <text evidence="9">Lacks conserved residue(s) required for the propagation of feature annotation.</text>
</comment>
<organism evidence="14 15">
    <name type="scientific">Massariosphaeria phaeospora</name>
    <dbReference type="NCBI Taxonomy" id="100035"/>
    <lineage>
        <taxon>Eukaryota</taxon>
        <taxon>Fungi</taxon>
        <taxon>Dikarya</taxon>
        <taxon>Ascomycota</taxon>
        <taxon>Pezizomycotina</taxon>
        <taxon>Dothideomycetes</taxon>
        <taxon>Pleosporomycetidae</taxon>
        <taxon>Pleosporales</taxon>
        <taxon>Pleosporales incertae sedis</taxon>
        <taxon>Massariosphaeria</taxon>
    </lineage>
</organism>
<evidence type="ECO:0000313" key="14">
    <source>
        <dbReference type="EMBL" id="KAF2876167.1"/>
    </source>
</evidence>
<keyword evidence="11" id="KW-1133">Transmembrane helix</keyword>
<feature type="binding site" description="axial binding residue" evidence="9">
    <location>
        <position position="56"/>
    </location>
    <ligand>
        <name>heme</name>
        <dbReference type="ChEBI" id="CHEBI:30413"/>
    </ligand>
    <ligandPart>
        <name>Fe</name>
        <dbReference type="ChEBI" id="CHEBI:18248"/>
    </ligandPart>
</feature>
<feature type="domain" description="CFEM" evidence="13">
    <location>
        <begin position="1"/>
        <end position="128"/>
    </location>
</feature>
<evidence type="ECO:0000256" key="7">
    <source>
        <dbReference type="ARBA" id="ARBA00023157"/>
    </source>
</evidence>
<dbReference type="GO" id="GO:0098552">
    <property type="term" value="C:side of membrane"/>
    <property type="evidence" value="ECO:0007669"/>
    <property type="project" value="UniProtKB-KW"/>
</dbReference>
<dbReference type="AlphaFoldDB" id="A0A7C8IMM7"/>
<evidence type="ECO:0000256" key="1">
    <source>
        <dbReference type="ARBA" id="ARBA00004589"/>
    </source>
</evidence>
<proteinExistence type="inferred from homology"/>
<keyword evidence="11" id="KW-0812">Transmembrane</keyword>
<feature type="signal peptide" evidence="12">
    <location>
        <begin position="1"/>
        <end position="17"/>
    </location>
</feature>
<evidence type="ECO:0000256" key="4">
    <source>
        <dbReference type="ARBA" id="ARBA00022525"/>
    </source>
</evidence>
<keyword evidence="5" id="KW-0325">Glycoprotein</keyword>
<feature type="region of interest" description="Disordered" evidence="10">
    <location>
        <begin position="288"/>
        <end position="333"/>
    </location>
</feature>
<keyword evidence="9" id="KW-0479">Metal-binding</keyword>
<feature type="compositionally biased region" description="Polar residues" evidence="10">
    <location>
        <begin position="231"/>
        <end position="240"/>
    </location>
</feature>
<keyword evidence="9" id="KW-0408">Iron</keyword>
<feature type="compositionally biased region" description="Pro residues" evidence="10">
    <location>
        <begin position="296"/>
        <end position="315"/>
    </location>
</feature>
<dbReference type="OrthoDB" id="5426355at2759"/>
<sequence>MRLALLLVAAAASCVVAQTANQAVIDYSKLPTCARQCTVLDAAEKGCVPPAAPVTDSNTYHSCFCLSALLVGLKSSGALCQPAGCLADDATKISQYYISLCNGPAQPPPAEQPQPTATATTTSATTTATGVAGAAGPKGIERKQSWIDGHWKWVVMVVVIAVAIVVLWVGLALWKRSHDRKKDAERANMAASDGPRTHMSPDTVSRLSKMGSTTTFHGTPGTPAPPMTMSGALSSRSNDWSVGGIAPPRGQGPRTRSRTNTLQSLGMSNASRTTLPPVAWGPHQHQAYANANSTPAPTPGPTAPPSPTSSLPPTPVFRSREAITPEPPRIHASENFIERPRTTGTVDDSARVNALNNARMVSFGQSDPALHERVHAEPQTAEFFKVTPKKTSRH</sequence>
<reference evidence="14 15" key="1">
    <citation type="submission" date="2020-01" db="EMBL/GenBank/DDBJ databases">
        <authorList>
            <consortium name="DOE Joint Genome Institute"/>
            <person name="Haridas S."/>
            <person name="Albert R."/>
            <person name="Binder M."/>
            <person name="Bloem J."/>
            <person name="Labutti K."/>
            <person name="Salamov A."/>
            <person name="Andreopoulos B."/>
            <person name="Baker S.E."/>
            <person name="Barry K."/>
            <person name="Bills G."/>
            <person name="Bluhm B.H."/>
            <person name="Cannon C."/>
            <person name="Castanera R."/>
            <person name="Culley D.E."/>
            <person name="Daum C."/>
            <person name="Ezra D."/>
            <person name="Gonzalez J.B."/>
            <person name="Henrissat B."/>
            <person name="Kuo A."/>
            <person name="Liang C."/>
            <person name="Lipzen A."/>
            <person name="Lutzoni F."/>
            <person name="Magnuson J."/>
            <person name="Mondo S."/>
            <person name="Nolan M."/>
            <person name="Ohm R."/>
            <person name="Pangilinan J."/>
            <person name="Park H.-J.H."/>
            <person name="Ramirez L."/>
            <person name="Alfaro M."/>
            <person name="Sun H."/>
            <person name="Tritt A."/>
            <person name="Yoshinaga Y."/>
            <person name="Zwiers L.-H.L."/>
            <person name="Turgeon B.G."/>
            <person name="Goodwin S.B."/>
            <person name="Spatafora J.W."/>
            <person name="Crous P.W."/>
            <person name="Grigoriev I.V."/>
        </authorList>
    </citation>
    <scope>NUCLEOTIDE SEQUENCE [LARGE SCALE GENOMIC DNA]</scope>
    <source>
        <strain evidence="14 15">CBS 611.86</strain>
    </source>
</reference>
<evidence type="ECO:0000256" key="11">
    <source>
        <dbReference type="SAM" id="Phobius"/>
    </source>
</evidence>
<keyword evidence="5" id="KW-0336">GPI-anchor</keyword>
<feature type="chain" id="PRO_5028877009" description="CFEM domain-containing protein" evidence="12">
    <location>
        <begin position="18"/>
        <end position="394"/>
    </location>
</feature>
<evidence type="ECO:0000256" key="5">
    <source>
        <dbReference type="ARBA" id="ARBA00022622"/>
    </source>
</evidence>
<evidence type="ECO:0000256" key="9">
    <source>
        <dbReference type="PROSITE-ProRule" id="PRU01356"/>
    </source>
</evidence>
<accession>A0A7C8IMM7</accession>
<feature type="compositionally biased region" description="Basic and acidic residues" evidence="10">
    <location>
        <begin position="318"/>
        <end position="333"/>
    </location>
</feature>
<evidence type="ECO:0000256" key="10">
    <source>
        <dbReference type="SAM" id="MobiDB-lite"/>
    </source>
</evidence>
<evidence type="ECO:0000256" key="2">
    <source>
        <dbReference type="ARBA" id="ARBA00004613"/>
    </source>
</evidence>
<feature type="compositionally biased region" description="Low complexity" evidence="10">
    <location>
        <begin position="113"/>
        <end position="136"/>
    </location>
</feature>
<evidence type="ECO:0000313" key="15">
    <source>
        <dbReference type="Proteomes" id="UP000481861"/>
    </source>
</evidence>
<protein>
    <recommendedName>
        <fullName evidence="13">CFEM domain-containing protein</fullName>
    </recommendedName>
</protein>
<dbReference type="Proteomes" id="UP000481861">
    <property type="component" value="Unassembled WGS sequence"/>
</dbReference>
<dbReference type="InterPro" id="IPR008427">
    <property type="entry name" value="Extracellular_membr_CFEM_dom"/>
</dbReference>
<keyword evidence="6 12" id="KW-0732">Signal</keyword>
<evidence type="ECO:0000259" key="13">
    <source>
        <dbReference type="PROSITE" id="PS52012"/>
    </source>
</evidence>
<keyword evidence="4" id="KW-0964">Secreted</keyword>
<comment type="subcellular location">
    <subcellularLocation>
        <location evidence="1">Membrane</location>
        <topology evidence="1">Lipid-anchor</topology>
        <topology evidence="1">GPI-anchor</topology>
    </subcellularLocation>
    <subcellularLocation>
        <location evidence="2">Secreted</location>
    </subcellularLocation>
</comment>